<feature type="region of interest" description="Disordered" evidence="1">
    <location>
        <begin position="163"/>
        <end position="195"/>
    </location>
</feature>
<name>A0A9P7F0G1_9AGAM</name>
<organism evidence="3 5">
    <name type="scientific">Suillus discolor</name>
    <dbReference type="NCBI Taxonomy" id="1912936"/>
    <lineage>
        <taxon>Eukaryota</taxon>
        <taxon>Fungi</taxon>
        <taxon>Dikarya</taxon>
        <taxon>Basidiomycota</taxon>
        <taxon>Agaricomycotina</taxon>
        <taxon>Agaricomycetes</taxon>
        <taxon>Agaricomycetidae</taxon>
        <taxon>Boletales</taxon>
        <taxon>Suillineae</taxon>
        <taxon>Suillaceae</taxon>
        <taxon>Suillus</taxon>
    </lineage>
</organism>
<evidence type="ECO:0000313" key="5">
    <source>
        <dbReference type="Proteomes" id="UP000823399"/>
    </source>
</evidence>
<proteinExistence type="predicted"/>
<keyword evidence="5" id="KW-1185">Reference proteome</keyword>
<evidence type="ECO:0000256" key="1">
    <source>
        <dbReference type="SAM" id="MobiDB-lite"/>
    </source>
</evidence>
<dbReference type="EMBL" id="JABBWM010000062">
    <property type="protein sequence ID" value="KAG2098295.1"/>
    <property type="molecule type" value="Genomic_DNA"/>
</dbReference>
<feature type="compositionally biased region" description="Basic and acidic residues" evidence="1">
    <location>
        <begin position="167"/>
        <end position="176"/>
    </location>
</feature>
<feature type="region of interest" description="Disordered" evidence="1">
    <location>
        <begin position="288"/>
        <end position="314"/>
    </location>
</feature>
<dbReference type="EMBL" id="JABBWM010000117">
    <property type="protein sequence ID" value="KAG2088846.1"/>
    <property type="molecule type" value="Genomic_DNA"/>
</dbReference>
<dbReference type="OrthoDB" id="2689952at2759"/>
<dbReference type="EMBL" id="JABBWM010000050">
    <property type="protein sequence ID" value="KAG2101639.1"/>
    <property type="molecule type" value="Genomic_DNA"/>
</dbReference>
<feature type="compositionally biased region" description="Basic and acidic residues" evidence="1">
    <location>
        <begin position="183"/>
        <end position="192"/>
    </location>
</feature>
<evidence type="ECO:0000313" key="2">
    <source>
        <dbReference type="EMBL" id="KAG2088846.1"/>
    </source>
</evidence>
<dbReference type="Proteomes" id="UP000823399">
    <property type="component" value="Unassembled WGS sequence"/>
</dbReference>
<feature type="region of interest" description="Disordered" evidence="1">
    <location>
        <begin position="1"/>
        <end position="69"/>
    </location>
</feature>
<accession>A0A9P7F0G1</accession>
<reference evidence="3" key="1">
    <citation type="journal article" date="2020" name="New Phytol.">
        <title>Comparative genomics reveals dynamic genome evolution in host specialist ectomycorrhizal fungi.</title>
        <authorList>
            <person name="Lofgren L.A."/>
            <person name="Nguyen N.H."/>
            <person name="Vilgalys R."/>
            <person name="Ruytinx J."/>
            <person name="Liao H.L."/>
            <person name="Branco S."/>
            <person name="Kuo A."/>
            <person name="LaButti K."/>
            <person name="Lipzen A."/>
            <person name="Andreopoulos W."/>
            <person name="Pangilinan J."/>
            <person name="Riley R."/>
            <person name="Hundley H."/>
            <person name="Na H."/>
            <person name="Barry K."/>
            <person name="Grigoriev I.V."/>
            <person name="Stajich J.E."/>
            <person name="Kennedy P.G."/>
        </authorList>
    </citation>
    <scope>NUCLEOTIDE SEQUENCE</scope>
    <source>
        <strain evidence="3">FC423</strain>
    </source>
</reference>
<feature type="compositionally biased region" description="Basic and acidic residues" evidence="1">
    <location>
        <begin position="46"/>
        <end position="59"/>
    </location>
</feature>
<sequence>MPPRVVASPKKKQTKRKGLEVSKRQSKKPRAAEPVKTSGTPLMSLRLDRISTDEPDRHSGRANAGTGGGKAQLEKIGALLEALSWVAPRHIVHQLLQMFLTPHAQMFAMHTTAVPPDPGLNTVGRKVVGKQPHKTVTGPSVANSVAPPTGFLDQNMCDIPVQGFIGSDDKDDKDDNNNEEDEQKEKEEKEMSHQQFGWGEDFLGKSFLRNLKSLILLHQNLSFNIPAMKMTRLHRPMFHIPLDTLHMQPQSQEVQITMSQPNNVLRCHHKMNGRPRLPNPGTLELLHQVESDEDQPTQRSKTKQSRKLDGPKPTQLAWYGPRWKCFLEDAKGECRVQHALDNPFPALVANLPSSLYNDLATWRSDLKKYVMSLAPQSYSLIPRLRSPSKNVQRPYRIAHRQPDIFHNQLPVSCLALYNCVLNGLAKNGHRKYYPKFTAREYSPIYSKMVQMLKDILQDLYHGPRTASLRVDGAVGAQHDHLQIILD</sequence>
<dbReference type="AlphaFoldDB" id="A0A9P7F0G1"/>
<evidence type="ECO:0000313" key="4">
    <source>
        <dbReference type="EMBL" id="KAG2101639.1"/>
    </source>
</evidence>
<protein>
    <submittedName>
        <fullName evidence="3">Uncharacterized protein</fullName>
    </submittedName>
</protein>
<dbReference type="RefSeq" id="XP_041289966.1">
    <property type="nucleotide sequence ID" value="XM_041433959.1"/>
</dbReference>
<dbReference type="GeneID" id="64696218"/>
<evidence type="ECO:0000313" key="3">
    <source>
        <dbReference type="EMBL" id="KAG2098295.1"/>
    </source>
</evidence>
<comment type="caution">
    <text evidence="3">The sequence shown here is derived from an EMBL/GenBank/DDBJ whole genome shotgun (WGS) entry which is preliminary data.</text>
</comment>
<gene>
    <name evidence="4" type="ORF">F5147DRAFT_655276</name>
    <name evidence="3" type="ORF">F5147DRAFT_656169</name>
    <name evidence="2" type="ORF">F5147DRAFT_658592</name>
</gene>